<keyword evidence="1" id="KW-1133">Transmembrane helix</keyword>
<gene>
    <name evidence="2" type="ORF">Q5716_05550</name>
</gene>
<evidence type="ECO:0000256" key="1">
    <source>
        <dbReference type="SAM" id="Phobius"/>
    </source>
</evidence>
<comment type="caution">
    <text evidence="2">The sequence shown here is derived from an EMBL/GenBank/DDBJ whole genome shotgun (WGS) entry which is preliminary data.</text>
</comment>
<organism evidence="2 3">
    <name type="scientific">Antiquaquibacter soli</name>
    <dbReference type="NCBI Taxonomy" id="3064523"/>
    <lineage>
        <taxon>Bacteria</taxon>
        <taxon>Bacillati</taxon>
        <taxon>Actinomycetota</taxon>
        <taxon>Actinomycetes</taxon>
        <taxon>Micrococcales</taxon>
        <taxon>Microbacteriaceae</taxon>
        <taxon>Antiquaquibacter</taxon>
    </lineage>
</organism>
<protein>
    <recommendedName>
        <fullName evidence="4">Heme exporter protein D</fullName>
    </recommendedName>
</protein>
<evidence type="ECO:0000313" key="3">
    <source>
        <dbReference type="Proteomes" id="UP001241072"/>
    </source>
</evidence>
<accession>A0ABT9BMP5</accession>
<keyword evidence="1" id="KW-0472">Membrane</keyword>
<dbReference type="EMBL" id="JAUQUB010000001">
    <property type="protein sequence ID" value="MDO7881692.1"/>
    <property type="molecule type" value="Genomic_DNA"/>
</dbReference>
<evidence type="ECO:0000313" key="2">
    <source>
        <dbReference type="EMBL" id="MDO7881692.1"/>
    </source>
</evidence>
<proteinExistence type="predicted"/>
<evidence type="ECO:0008006" key="4">
    <source>
        <dbReference type="Google" id="ProtNLM"/>
    </source>
</evidence>
<dbReference type="Proteomes" id="UP001241072">
    <property type="component" value="Unassembled WGS sequence"/>
</dbReference>
<keyword evidence="3" id="KW-1185">Reference proteome</keyword>
<sequence length="59" mass="6903">MTPFDHFMSDFRQWLDTAWYVWVALAFLVAAIVTIVVVSKARARARARIPQYRRQGDFG</sequence>
<name>A0ABT9BMP5_9MICO</name>
<feature type="transmembrane region" description="Helical" evidence="1">
    <location>
        <begin position="20"/>
        <end position="38"/>
    </location>
</feature>
<dbReference type="RefSeq" id="WP_305002097.1">
    <property type="nucleotide sequence ID" value="NZ_JAUQUB010000001.1"/>
</dbReference>
<reference evidence="2 3" key="1">
    <citation type="submission" date="2023-07" db="EMBL/GenBank/DDBJ databases">
        <title>Protaetiibacter sp. nov WY-16 isolated from soil.</title>
        <authorList>
            <person name="Liu B."/>
            <person name="Wan Y."/>
        </authorList>
    </citation>
    <scope>NUCLEOTIDE SEQUENCE [LARGE SCALE GENOMIC DNA]</scope>
    <source>
        <strain evidence="2 3">WY-16</strain>
    </source>
</reference>
<keyword evidence="1" id="KW-0812">Transmembrane</keyword>